<comment type="caution">
    <text evidence="3">The sequence shown here is derived from an EMBL/GenBank/DDBJ whole genome shotgun (WGS) entry which is preliminary data.</text>
</comment>
<dbReference type="InterPro" id="IPR029058">
    <property type="entry name" value="AB_hydrolase_fold"/>
</dbReference>
<gene>
    <name evidence="3" type="ORF">NA57DRAFT_68229</name>
</gene>
<dbReference type="InterPro" id="IPR013094">
    <property type="entry name" value="AB_hydrolase_3"/>
</dbReference>
<dbReference type="GO" id="GO:0016787">
    <property type="term" value="F:hydrolase activity"/>
    <property type="evidence" value="ECO:0007669"/>
    <property type="project" value="UniProtKB-KW"/>
</dbReference>
<dbReference type="Gene3D" id="3.40.50.1820">
    <property type="entry name" value="alpha/beta hydrolase"/>
    <property type="match status" value="1"/>
</dbReference>
<dbReference type="PANTHER" id="PTHR48081">
    <property type="entry name" value="AB HYDROLASE SUPERFAMILY PROTEIN C4A8.06C"/>
    <property type="match status" value="1"/>
</dbReference>
<organism evidence="3 4">
    <name type="scientific">Rhizodiscina lignyota</name>
    <dbReference type="NCBI Taxonomy" id="1504668"/>
    <lineage>
        <taxon>Eukaryota</taxon>
        <taxon>Fungi</taxon>
        <taxon>Dikarya</taxon>
        <taxon>Ascomycota</taxon>
        <taxon>Pezizomycotina</taxon>
        <taxon>Dothideomycetes</taxon>
        <taxon>Pleosporomycetidae</taxon>
        <taxon>Aulographales</taxon>
        <taxon>Rhizodiscinaceae</taxon>
        <taxon>Rhizodiscina</taxon>
    </lineage>
</organism>
<protein>
    <submittedName>
        <fullName evidence="3">Alpha/beta hydrolase domain-containing protein</fullName>
    </submittedName>
</protein>
<evidence type="ECO:0000256" key="1">
    <source>
        <dbReference type="ARBA" id="ARBA00022801"/>
    </source>
</evidence>
<dbReference type="SUPFAM" id="SSF53474">
    <property type="entry name" value="alpha/beta-Hydrolases"/>
    <property type="match status" value="1"/>
</dbReference>
<evidence type="ECO:0000259" key="2">
    <source>
        <dbReference type="Pfam" id="PF07859"/>
    </source>
</evidence>
<sequence>MELLTDPRANQTMIAALKPFGLADKRVPVLLDRSCSEAELLGFCKAANDGYVDAMYEALPTELPGDEKRRSTVEVKTIKGGDGQDMKLYIFKPDGAKGELPGLVYTHGGGMVVVPTDNKLHRAWCHDIATSGDGMVVVMVDFRNAYDAQAHKLVPFPAGLNDCVAAVEWVANHKSELGISKLVIQGESGGGNLSIATGLKLKQDGKGNLIDGVYALCPFISGAYSWSREKLAAELPSLLEFDGYFLSVPSMDLMVKAYDPEDKHRTNPLAWPYHATEEDLEGSPPHTVVVDELDPLRDEGLAFARKLNRAGVPAVGKINLGMTHGAPELLRQSLPEIRFSTISDLHGFVSRL</sequence>
<keyword evidence="4" id="KW-1185">Reference proteome</keyword>
<dbReference type="OrthoDB" id="433474at2759"/>
<feature type="domain" description="Alpha/beta hydrolase fold-3" evidence="2">
    <location>
        <begin position="103"/>
        <end position="325"/>
    </location>
</feature>
<keyword evidence="1 3" id="KW-0378">Hydrolase</keyword>
<accession>A0A9P4I8U2</accession>
<dbReference type="AlphaFoldDB" id="A0A9P4I8U2"/>
<name>A0A9P4I8U2_9PEZI</name>
<proteinExistence type="predicted"/>
<dbReference type="Proteomes" id="UP000799772">
    <property type="component" value="Unassembled WGS sequence"/>
</dbReference>
<dbReference type="EMBL" id="ML978132">
    <property type="protein sequence ID" value="KAF2095287.1"/>
    <property type="molecule type" value="Genomic_DNA"/>
</dbReference>
<evidence type="ECO:0000313" key="4">
    <source>
        <dbReference type="Proteomes" id="UP000799772"/>
    </source>
</evidence>
<dbReference type="Pfam" id="PF07859">
    <property type="entry name" value="Abhydrolase_3"/>
    <property type="match status" value="1"/>
</dbReference>
<dbReference type="InterPro" id="IPR050300">
    <property type="entry name" value="GDXG_lipolytic_enzyme"/>
</dbReference>
<reference evidence="3" key="1">
    <citation type="journal article" date="2020" name="Stud. Mycol.">
        <title>101 Dothideomycetes genomes: a test case for predicting lifestyles and emergence of pathogens.</title>
        <authorList>
            <person name="Haridas S."/>
            <person name="Albert R."/>
            <person name="Binder M."/>
            <person name="Bloem J."/>
            <person name="Labutti K."/>
            <person name="Salamov A."/>
            <person name="Andreopoulos B."/>
            <person name="Baker S."/>
            <person name="Barry K."/>
            <person name="Bills G."/>
            <person name="Bluhm B."/>
            <person name="Cannon C."/>
            <person name="Castanera R."/>
            <person name="Culley D."/>
            <person name="Daum C."/>
            <person name="Ezra D."/>
            <person name="Gonzalez J."/>
            <person name="Henrissat B."/>
            <person name="Kuo A."/>
            <person name="Liang C."/>
            <person name="Lipzen A."/>
            <person name="Lutzoni F."/>
            <person name="Magnuson J."/>
            <person name="Mondo S."/>
            <person name="Nolan M."/>
            <person name="Ohm R."/>
            <person name="Pangilinan J."/>
            <person name="Park H.-J."/>
            <person name="Ramirez L."/>
            <person name="Alfaro M."/>
            <person name="Sun H."/>
            <person name="Tritt A."/>
            <person name="Yoshinaga Y."/>
            <person name="Zwiers L.-H."/>
            <person name="Turgeon B."/>
            <person name="Goodwin S."/>
            <person name="Spatafora J."/>
            <person name="Crous P."/>
            <person name="Grigoriev I."/>
        </authorList>
    </citation>
    <scope>NUCLEOTIDE SEQUENCE</scope>
    <source>
        <strain evidence="3">CBS 133067</strain>
    </source>
</reference>
<evidence type="ECO:0000313" key="3">
    <source>
        <dbReference type="EMBL" id="KAF2095287.1"/>
    </source>
</evidence>
<dbReference type="PANTHER" id="PTHR48081:SF8">
    <property type="entry name" value="ALPHA_BETA HYDROLASE FOLD-3 DOMAIN-CONTAINING PROTEIN-RELATED"/>
    <property type="match status" value="1"/>
</dbReference>